<evidence type="ECO:0000313" key="2">
    <source>
        <dbReference type="Proteomes" id="UP001239462"/>
    </source>
</evidence>
<comment type="caution">
    <text evidence="1">The sequence shown here is derived from an EMBL/GenBank/DDBJ whole genome shotgun (WGS) entry which is preliminary data.</text>
</comment>
<protein>
    <submittedName>
        <fullName evidence="1">Uncharacterized protein</fullName>
    </submittedName>
</protein>
<name>A0ABT7PDQ7_9BACT</name>
<reference evidence="1 2" key="1">
    <citation type="submission" date="2023-06" db="EMBL/GenBank/DDBJ databases">
        <title>Roseiconus lacunae JC819 isolated from Gulf of Mannar region, Tamil Nadu.</title>
        <authorList>
            <person name="Pk S."/>
            <person name="Ch S."/>
            <person name="Ch V.R."/>
        </authorList>
    </citation>
    <scope>NUCLEOTIDE SEQUENCE [LARGE SCALE GENOMIC DNA]</scope>
    <source>
        <strain evidence="1 2">JC819</strain>
    </source>
</reference>
<sequence length="64" mass="6832">MNQLGSGLSQTPEGDSQSKAMIVWRPRPLSLLESAAIEANDFRVFCDVMLHGVAVSLGVPASVF</sequence>
<dbReference type="EMBL" id="JASZZN010000003">
    <property type="protein sequence ID" value="MDM4014638.1"/>
    <property type="molecule type" value="Genomic_DNA"/>
</dbReference>
<dbReference type="Proteomes" id="UP001239462">
    <property type="component" value="Unassembled WGS sequence"/>
</dbReference>
<evidence type="ECO:0000313" key="1">
    <source>
        <dbReference type="EMBL" id="MDM4014638.1"/>
    </source>
</evidence>
<accession>A0ABT7PDQ7</accession>
<gene>
    <name evidence="1" type="ORF">QTN89_04290</name>
</gene>
<keyword evidence="2" id="KW-1185">Reference proteome</keyword>
<organism evidence="1 2">
    <name type="scientific">Roseiconus lacunae</name>
    <dbReference type="NCBI Taxonomy" id="2605694"/>
    <lineage>
        <taxon>Bacteria</taxon>
        <taxon>Pseudomonadati</taxon>
        <taxon>Planctomycetota</taxon>
        <taxon>Planctomycetia</taxon>
        <taxon>Pirellulales</taxon>
        <taxon>Pirellulaceae</taxon>
        <taxon>Roseiconus</taxon>
    </lineage>
</organism>
<proteinExistence type="predicted"/>
<dbReference type="RefSeq" id="WP_289162322.1">
    <property type="nucleotide sequence ID" value="NZ_JASZZN010000003.1"/>
</dbReference>